<dbReference type="OrthoDB" id="5831000at2759"/>
<evidence type="ECO:0000313" key="3">
    <source>
        <dbReference type="Proteomes" id="UP000008068"/>
    </source>
</evidence>
<evidence type="ECO:0000259" key="1">
    <source>
        <dbReference type="SMART" id="SM00156"/>
    </source>
</evidence>
<name>G0PLW5_CAEBE</name>
<dbReference type="eggNOG" id="KOG0374">
    <property type="taxonomic scope" value="Eukaryota"/>
</dbReference>
<dbReference type="Proteomes" id="UP000008068">
    <property type="component" value="Unassembled WGS sequence"/>
</dbReference>
<reference evidence="3" key="1">
    <citation type="submission" date="2011-07" db="EMBL/GenBank/DDBJ databases">
        <authorList>
            <consortium name="Caenorhabditis brenneri Sequencing and Analysis Consortium"/>
            <person name="Wilson R.K."/>
        </authorList>
    </citation>
    <scope>NUCLEOTIDE SEQUENCE [LARGE SCALE GENOMIC DNA]</scope>
    <source>
        <strain evidence="3">PB2801</strain>
    </source>
</reference>
<dbReference type="AlphaFoldDB" id="G0PLW5"/>
<protein>
    <recommendedName>
        <fullName evidence="1">Serine/threonine specific protein phosphatases domain-containing protein</fullName>
    </recommendedName>
</protein>
<dbReference type="InterPro" id="IPR006186">
    <property type="entry name" value="Ser/Thr-sp_prot-phosphatase"/>
</dbReference>
<gene>
    <name evidence="2" type="ORF">CAEBREN_14034</name>
</gene>
<dbReference type="SUPFAM" id="SSF56300">
    <property type="entry name" value="Metallo-dependent phosphatases"/>
    <property type="match status" value="1"/>
</dbReference>
<organism evidence="3">
    <name type="scientific">Caenorhabditis brenneri</name>
    <name type="common">Nematode worm</name>
    <dbReference type="NCBI Taxonomy" id="135651"/>
    <lineage>
        <taxon>Eukaryota</taxon>
        <taxon>Metazoa</taxon>
        <taxon>Ecdysozoa</taxon>
        <taxon>Nematoda</taxon>
        <taxon>Chromadorea</taxon>
        <taxon>Rhabditida</taxon>
        <taxon>Rhabditina</taxon>
        <taxon>Rhabditomorpha</taxon>
        <taxon>Rhabditoidea</taxon>
        <taxon>Rhabditidae</taxon>
        <taxon>Peloderinae</taxon>
        <taxon>Caenorhabditis</taxon>
    </lineage>
</organism>
<dbReference type="GO" id="GO:0005634">
    <property type="term" value="C:nucleus"/>
    <property type="evidence" value="ECO:0007669"/>
    <property type="project" value="TreeGrafter"/>
</dbReference>
<dbReference type="EMBL" id="GL381212">
    <property type="protein sequence ID" value="EGT35952.1"/>
    <property type="molecule type" value="Genomic_DNA"/>
</dbReference>
<dbReference type="InterPro" id="IPR050341">
    <property type="entry name" value="PP1_catalytic_subunit"/>
</dbReference>
<dbReference type="InterPro" id="IPR029052">
    <property type="entry name" value="Metallo-depent_PP-like"/>
</dbReference>
<dbReference type="InterPro" id="IPR004843">
    <property type="entry name" value="Calcineurin-like_PHP"/>
</dbReference>
<dbReference type="PRINTS" id="PR00114">
    <property type="entry name" value="STPHPHTASE"/>
</dbReference>
<evidence type="ECO:0000313" key="2">
    <source>
        <dbReference type="EMBL" id="EGT35952.1"/>
    </source>
</evidence>
<dbReference type="GO" id="GO:0004722">
    <property type="term" value="F:protein serine/threonine phosphatase activity"/>
    <property type="evidence" value="ECO:0007669"/>
    <property type="project" value="TreeGrafter"/>
</dbReference>
<dbReference type="PANTHER" id="PTHR11668">
    <property type="entry name" value="SERINE/THREONINE PROTEIN PHOSPHATASE"/>
    <property type="match status" value="1"/>
</dbReference>
<dbReference type="STRING" id="135651.G0PLW5"/>
<dbReference type="PANTHER" id="PTHR11668:SF516">
    <property type="entry name" value="SERINE_THREONINE SPECIFIC PROTEIN PHOSPHATASES DOMAIN-CONTAINING PROTEIN"/>
    <property type="match status" value="1"/>
</dbReference>
<keyword evidence="3" id="KW-1185">Reference proteome</keyword>
<dbReference type="Gene3D" id="3.60.21.10">
    <property type="match status" value="1"/>
</dbReference>
<dbReference type="InParanoid" id="G0PLW5"/>
<dbReference type="Pfam" id="PF00149">
    <property type="entry name" value="Metallophos"/>
    <property type="match status" value="1"/>
</dbReference>
<feature type="domain" description="Serine/threonine specific protein phosphatases" evidence="1">
    <location>
        <begin position="1"/>
        <end position="133"/>
    </location>
</feature>
<dbReference type="GO" id="GO:0005737">
    <property type="term" value="C:cytoplasm"/>
    <property type="evidence" value="ECO:0007669"/>
    <property type="project" value="TreeGrafter"/>
</dbReference>
<accession>G0PLW5</accession>
<dbReference type="SMART" id="SM00156">
    <property type="entry name" value="PP2Ac"/>
    <property type="match status" value="1"/>
</dbReference>
<dbReference type="HOGENOM" id="CLU_004962_0_0_1"/>
<proteinExistence type="predicted"/>
<sequence>MHGGISPHIQTLDDIDNIQRPTFVPSYGLACDLVWSDPESTSNIGWSLSARGISFSFDDVTIEKFCQNNDIDLIVRAHQISSDMVKGGHKWHASGRMVTIFSAANYLSMGNDSCVIRIDEQRNVHFCLLRPVKAGHKH</sequence>